<dbReference type="InterPro" id="IPR007329">
    <property type="entry name" value="FMN-bd"/>
</dbReference>
<protein>
    <submittedName>
        <fullName evidence="3">Major membrane immunogen, membrane-anchored lipoprotein</fullName>
    </submittedName>
</protein>
<sequence>MKKIIFSITLLALLTLFLSACAVEPASPLQNGSYSVTFDDFDSTGWKAYLVLYVKDQKIENVEYDYIGSSANGGILKSEDSSYAEAMFSVAGTKPELYIRQLVESLLTHQDPDKIETVSGATTSTKDFKRFAEFAIEAAKKGDTSPIIVSQNE</sequence>
<evidence type="ECO:0000256" key="1">
    <source>
        <dbReference type="SAM" id="SignalP"/>
    </source>
</evidence>
<dbReference type="PROSITE" id="PS51257">
    <property type="entry name" value="PROKAR_LIPOPROTEIN"/>
    <property type="match status" value="1"/>
</dbReference>
<keyword evidence="3" id="KW-0449">Lipoprotein</keyword>
<evidence type="ECO:0000313" key="3">
    <source>
        <dbReference type="EMBL" id="SDH98625.1"/>
    </source>
</evidence>
<dbReference type="RefSeq" id="WP_051651432.1">
    <property type="nucleotide sequence ID" value="NZ_FNDZ01000001.1"/>
</dbReference>
<dbReference type="GO" id="GO:0010181">
    <property type="term" value="F:FMN binding"/>
    <property type="evidence" value="ECO:0007669"/>
    <property type="project" value="InterPro"/>
</dbReference>
<reference evidence="3 4" key="1">
    <citation type="submission" date="2016-10" db="EMBL/GenBank/DDBJ databases">
        <authorList>
            <person name="de Groot N.N."/>
        </authorList>
    </citation>
    <scope>NUCLEOTIDE SEQUENCE [LARGE SCALE GENOMIC DNA]</scope>
    <source>
        <strain evidence="3 4">CGMCC 1.5058</strain>
    </source>
</reference>
<keyword evidence="1" id="KW-0732">Signal</keyword>
<feature type="chain" id="PRO_5010277915" evidence="1">
    <location>
        <begin position="23"/>
        <end position="153"/>
    </location>
</feature>
<organism evidence="3 4">
    <name type="scientific">Proteiniclasticum ruminis</name>
    <dbReference type="NCBI Taxonomy" id="398199"/>
    <lineage>
        <taxon>Bacteria</taxon>
        <taxon>Bacillati</taxon>
        <taxon>Bacillota</taxon>
        <taxon>Clostridia</taxon>
        <taxon>Eubacteriales</taxon>
        <taxon>Clostridiaceae</taxon>
        <taxon>Proteiniclasticum</taxon>
    </lineage>
</organism>
<evidence type="ECO:0000259" key="2">
    <source>
        <dbReference type="SMART" id="SM00900"/>
    </source>
</evidence>
<accession>A0A1G8GW36</accession>
<evidence type="ECO:0000313" key="4">
    <source>
        <dbReference type="Proteomes" id="UP000183255"/>
    </source>
</evidence>
<dbReference type="EMBL" id="FNDZ01000001">
    <property type="protein sequence ID" value="SDH98625.1"/>
    <property type="molecule type" value="Genomic_DNA"/>
</dbReference>
<feature type="domain" description="FMN-binding" evidence="2">
    <location>
        <begin position="45"/>
        <end position="139"/>
    </location>
</feature>
<dbReference type="GO" id="GO:0016020">
    <property type="term" value="C:membrane"/>
    <property type="evidence" value="ECO:0007669"/>
    <property type="project" value="InterPro"/>
</dbReference>
<dbReference type="SMART" id="SM00900">
    <property type="entry name" value="FMN_bind"/>
    <property type="match status" value="1"/>
</dbReference>
<feature type="signal peptide" evidence="1">
    <location>
        <begin position="1"/>
        <end position="22"/>
    </location>
</feature>
<dbReference type="Gene3D" id="3.90.1010.20">
    <property type="match status" value="1"/>
</dbReference>
<name>A0A1G8GW36_9CLOT</name>
<gene>
    <name evidence="3" type="ORF">SAMN05421804_101385</name>
</gene>
<proteinExistence type="predicted"/>
<dbReference type="AlphaFoldDB" id="A0A1G8GW36"/>
<dbReference type="Proteomes" id="UP000183255">
    <property type="component" value="Unassembled WGS sequence"/>
</dbReference>